<organism evidence="2 3">
    <name type="scientific">Plutella xylostella</name>
    <name type="common">Diamondback moth</name>
    <name type="synonym">Plutella maculipennis</name>
    <dbReference type="NCBI Taxonomy" id="51655"/>
    <lineage>
        <taxon>Eukaryota</taxon>
        <taxon>Metazoa</taxon>
        <taxon>Ecdysozoa</taxon>
        <taxon>Arthropoda</taxon>
        <taxon>Hexapoda</taxon>
        <taxon>Insecta</taxon>
        <taxon>Pterygota</taxon>
        <taxon>Neoptera</taxon>
        <taxon>Endopterygota</taxon>
        <taxon>Lepidoptera</taxon>
        <taxon>Glossata</taxon>
        <taxon>Ditrysia</taxon>
        <taxon>Yponomeutoidea</taxon>
        <taxon>Plutellidae</taxon>
        <taxon>Plutella</taxon>
    </lineage>
</organism>
<feature type="region of interest" description="Disordered" evidence="1">
    <location>
        <begin position="1"/>
        <end position="34"/>
    </location>
</feature>
<evidence type="ECO:0000256" key="1">
    <source>
        <dbReference type="SAM" id="MobiDB-lite"/>
    </source>
</evidence>
<proteinExistence type="predicted"/>
<protein>
    <submittedName>
        <fullName evidence="2">Uncharacterized protein</fullName>
    </submittedName>
</protein>
<accession>A0ABQ7PUN6</accession>
<name>A0ABQ7PUN6_PLUXY</name>
<evidence type="ECO:0000313" key="3">
    <source>
        <dbReference type="Proteomes" id="UP000823941"/>
    </source>
</evidence>
<comment type="caution">
    <text evidence="2">The sequence shown here is derived from an EMBL/GenBank/DDBJ whole genome shotgun (WGS) entry which is preliminary data.</text>
</comment>
<keyword evidence="3" id="KW-1185">Reference proteome</keyword>
<gene>
    <name evidence="2" type="ORF">JYU34_020568</name>
</gene>
<reference evidence="2 3" key="1">
    <citation type="submission" date="2021-06" db="EMBL/GenBank/DDBJ databases">
        <title>A haploid diamondback moth (Plutella xylostella L.) genome assembly resolves 31 chromosomes and identifies a diamide resistance mutation.</title>
        <authorList>
            <person name="Ward C.M."/>
            <person name="Perry K.D."/>
            <person name="Baker G."/>
            <person name="Powis K."/>
            <person name="Heckel D.G."/>
            <person name="Baxter S.W."/>
        </authorList>
    </citation>
    <scope>NUCLEOTIDE SEQUENCE [LARGE SCALE GENOMIC DNA]</scope>
    <source>
        <strain evidence="2 3">LV</strain>
        <tissue evidence="2">Single pupa</tissue>
    </source>
</reference>
<feature type="compositionally biased region" description="Basic and acidic residues" evidence="1">
    <location>
        <begin position="10"/>
        <end position="20"/>
    </location>
</feature>
<evidence type="ECO:0000313" key="2">
    <source>
        <dbReference type="EMBL" id="KAG7296692.1"/>
    </source>
</evidence>
<dbReference type="Proteomes" id="UP000823941">
    <property type="component" value="Chromosome 28"/>
</dbReference>
<dbReference type="EMBL" id="JAHIBW010000028">
    <property type="protein sequence ID" value="KAG7296692.1"/>
    <property type="molecule type" value="Genomic_DNA"/>
</dbReference>
<sequence>MRRSLLVLSKESRRECENRHQPAAQHHPPGGPLGSISGNLNIRIKLAAILWLHRS</sequence>